<evidence type="ECO:0000259" key="1">
    <source>
        <dbReference type="SMART" id="SM00481"/>
    </source>
</evidence>
<dbReference type="PANTHER" id="PTHR42924">
    <property type="entry name" value="EXONUCLEASE"/>
    <property type="match status" value="1"/>
</dbReference>
<accession>A0ABD5YQB6</accession>
<sequence>MVIADLHVHTTNSDGELEPSEVPSAAAAAGVRAVAITDHDRLGDQSVPITHVEGVTIVHGIELRVEENGERFDLLGYGVTPTDTLRAELDRLQADRIERAGKIIARVEEQTGVSLDLTPQKGIGRPHIARAIEQSAIDEDYQGAFDTLIGNDCPCFVPRSVPSFERGLELLNGACGLVSLAHPLRYDNPTAALSLTADLDGVEYHYDYGREVDMRPVEQAIQEHNLVITGGSDAHDRTLGRVGLNRDEYRTFRDRIDLQTGYP</sequence>
<name>A0ABD5YQB6_9EURY</name>
<dbReference type="EMBL" id="JBHTAX010000001">
    <property type="protein sequence ID" value="MFC7191077.1"/>
    <property type="molecule type" value="Genomic_DNA"/>
</dbReference>
<evidence type="ECO:0000313" key="2">
    <source>
        <dbReference type="EMBL" id="MFC7191077.1"/>
    </source>
</evidence>
<dbReference type="Gene3D" id="1.10.150.650">
    <property type="match status" value="1"/>
</dbReference>
<dbReference type="SUPFAM" id="SSF89550">
    <property type="entry name" value="PHP domain-like"/>
    <property type="match status" value="1"/>
</dbReference>
<dbReference type="AlphaFoldDB" id="A0ABD5YQB6"/>
<dbReference type="Proteomes" id="UP001596417">
    <property type="component" value="Unassembled WGS sequence"/>
</dbReference>
<dbReference type="InterPro" id="IPR004013">
    <property type="entry name" value="PHP_dom"/>
</dbReference>
<proteinExistence type="predicted"/>
<dbReference type="PANTHER" id="PTHR42924:SF18">
    <property type="entry name" value="POLYMERASE_HISTIDINOL PHOSPHATASE N-TERMINAL DOMAIN-CONTAINING PROTEIN"/>
    <property type="match status" value="1"/>
</dbReference>
<keyword evidence="3" id="KW-1185">Reference proteome</keyword>
<gene>
    <name evidence="2" type="ORF">ACFQL7_15460</name>
</gene>
<dbReference type="SMART" id="SM00481">
    <property type="entry name" value="POLIIIAc"/>
    <property type="match status" value="1"/>
</dbReference>
<dbReference type="InterPro" id="IPR016195">
    <property type="entry name" value="Pol/histidinol_Pase-like"/>
</dbReference>
<feature type="domain" description="Polymerase/histidinol phosphatase N-terminal" evidence="1">
    <location>
        <begin position="4"/>
        <end position="67"/>
    </location>
</feature>
<organism evidence="2 3">
    <name type="scientific">Halocatena marina</name>
    <dbReference type="NCBI Taxonomy" id="2934937"/>
    <lineage>
        <taxon>Archaea</taxon>
        <taxon>Methanobacteriati</taxon>
        <taxon>Methanobacteriota</taxon>
        <taxon>Stenosarchaea group</taxon>
        <taxon>Halobacteria</taxon>
        <taxon>Halobacteriales</taxon>
        <taxon>Natronomonadaceae</taxon>
        <taxon>Halocatena</taxon>
    </lineage>
</organism>
<evidence type="ECO:0000313" key="3">
    <source>
        <dbReference type="Proteomes" id="UP001596417"/>
    </source>
</evidence>
<dbReference type="GeneID" id="76200765"/>
<dbReference type="InterPro" id="IPR052018">
    <property type="entry name" value="PHP_domain"/>
</dbReference>
<dbReference type="RefSeq" id="WP_264555804.1">
    <property type="nucleotide sequence ID" value="NZ_CP109979.1"/>
</dbReference>
<dbReference type="InterPro" id="IPR003141">
    <property type="entry name" value="Pol/His_phosphatase_N"/>
</dbReference>
<dbReference type="Pfam" id="PF02811">
    <property type="entry name" value="PHP"/>
    <property type="match status" value="1"/>
</dbReference>
<dbReference type="Gene3D" id="3.20.20.140">
    <property type="entry name" value="Metal-dependent hydrolases"/>
    <property type="match status" value="1"/>
</dbReference>
<comment type="caution">
    <text evidence="2">The sequence shown here is derived from an EMBL/GenBank/DDBJ whole genome shotgun (WGS) entry which is preliminary data.</text>
</comment>
<reference evidence="2 3" key="1">
    <citation type="journal article" date="2019" name="Int. J. Syst. Evol. Microbiol.">
        <title>The Global Catalogue of Microorganisms (GCM) 10K type strain sequencing project: providing services to taxonomists for standard genome sequencing and annotation.</title>
        <authorList>
            <consortium name="The Broad Institute Genomics Platform"/>
            <consortium name="The Broad Institute Genome Sequencing Center for Infectious Disease"/>
            <person name="Wu L."/>
            <person name="Ma J."/>
        </authorList>
    </citation>
    <scope>NUCLEOTIDE SEQUENCE [LARGE SCALE GENOMIC DNA]</scope>
    <source>
        <strain evidence="2 3">RDMS1</strain>
    </source>
</reference>
<protein>
    <submittedName>
        <fullName evidence="2">PHP domain-containing protein</fullName>
    </submittedName>
</protein>